<evidence type="ECO:0008006" key="6">
    <source>
        <dbReference type="Google" id="ProtNLM"/>
    </source>
</evidence>
<gene>
    <name evidence="4" type="ORF">G2W53_027423</name>
</gene>
<dbReference type="Pfam" id="PF14244">
    <property type="entry name" value="Retrotran_gag_3"/>
    <property type="match status" value="1"/>
</dbReference>
<reference evidence="4" key="1">
    <citation type="submission" date="2020-09" db="EMBL/GenBank/DDBJ databases">
        <title>Genome-Enabled Discovery of Anthraquinone Biosynthesis in Senna tora.</title>
        <authorList>
            <person name="Kang S.-H."/>
            <person name="Pandey R.P."/>
            <person name="Lee C.-M."/>
            <person name="Sim J.-S."/>
            <person name="Jeong J.-T."/>
            <person name="Choi B.-S."/>
            <person name="Jung M."/>
            <person name="Ginzburg D."/>
            <person name="Zhao K."/>
            <person name="Won S.Y."/>
            <person name="Oh T.-J."/>
            <person name="Yu Y."/>
            <person name="Kim N.-H."/>
            <person name="Lee O.R."/>
            <person name="Lee T.-H."/>
            <person name="Bashyal P."/>
            <person name="Kim T.-S."/>
            <person name="Lee W.-H."/>
            <person name="Kawkins C."/>
            <person name="Kim C.-K."/>
            <person name="Kim J.S."/>
            <person name="Ahn B.O."/>
            <person name="Rhee S.Y."/>
            <person name="Sohng J.K."/>
        </authorList>
    </citation>
    <scope>NUCLEOTIDE SEQUENCE</scope>
    <source>
        <tissue evidence="4">Leaf</tissue>
    </source>
</reference>
<feature type="domain" description="Retrotransposon Copia-like N-terminal" evidence="2">
    <location>
        <begin position="26"/>
        <end position="72"/>
    </location>
</feature>
<evidence type="ECO:0000313" key="5">
    <source>
        <dbReference type="Proteomes" id="UP000634136"/>
    </source>
</evidence>
<evidence type="ECO:0000313" key="4">
    <source>
        <dbReference type="EMBL" id="KAF7821968.1"/>
    </source>
</evidence>
<feature type="domain" description="Retrovirus-related Pol polyprotein from transposon TNT 1-94-like beta-barrel" evidence="3">
    <location>
        <begin position="287"/>
        <end position="337"/>
    </location>
</feature>
<dbReference type="OrthoDB" id="1750137at2759"/>
<accession>A0A834TGU0</accession>
<dbReference type="Pfam" id="PF22936">
    <property type="entry name" value="Pol_BBD"/>
    <property type="match status" value="1"/>
</dbReference>
<dbReference type="Proteomes" id="UP000634136">
    <property type="component" value="Unassembled WGS sequence"/>
</dbReference>
<feature type="region of interest" description="Disordered" evidence="1">
    <location>
        <begin position="1"/>
        <end position="22"/>
    </location>
</feature>
<dbReference type="PANTHER" id="PTHR37610:SF40">
    <property type="entry name" value="OS01G0909600 PROTEIN"/>
    <property type="match status" value="1"/>
</dbReference>
<sequence length="549" mass="62511">MASYSGAVSGSKGDSKSDAVPWSLSNSDQPSMILVTSPLVGSNFVSWSLSIKTAIEAKEKLGFIDGTIKEPADESEHKKWKPVDSMVKAWVRNSIEQNLAETFMFYRTSRELWLQIEERYGVRSGPKFYQLQQELASLKQGSDSVTAYYNKIHRYWDELYRLRPTSRCYCGKCTCEFNKKLNNLEADTRLVQFLMGLNQPFEVIRSQILSLDPLPSVNKAFGLVVNVETEKEINSSQGSNLIEGSAMLAKGNTRNEFFKRSEDRKNEKKWQSKTSKNEYIPFTDTHWIVDTGASSHMCCNRELLINIRTLEKTVPVHLPDGSVQNVKHTGSVMIHGKLQLHNDQKTKQILVEGKLTDNLYILKHDLVNVCNIVECLESVNSIKSVNNDQDRNKNVHFSNSLLWHQRLGHIPIDVLKHVDGINVKSDSVLPKAYKSEQKTGNMKSLEAYIHNYAVGEESVLLQGNHNQAEIEEGVHEELEEQDIAEREDVLDEIQDEESSEDTYEVQEGLQENWMEVYCGVTSDEADLDVCCISALATTKWWDTREYFFG</sequence>
<keyword evidence="5" id="KW-1185">Reference proteome</keyword>
<protein>
    <recommendedName>
        <fullName evidence="6">Retrotransposon Copia-like N-terminal domain-containing protein</fullName>
    </recommendedName>
</protein>
<name>A0A834TGU0_9FABA</name>
<evidence type="ECO:0000259" key="3">
    <source>
        <dbReference type="Pfam" id="PF22936"/>
    </source>
</evidence>
<proteinExistence type="predicted"/>
<dbReference type="InterPro" id="IPR029472">
    <property type="entry name" value="Copia-like_N"/>
</dbReference>
<dbReference type="AlphaFoldDB" id="A0A834TGU0"/>
<dbReference type="InterPro" id="IPR054722">
    <property type="entry name" value="PolX-like_BBD"/>
</dbReference>
<comment type="caution">
    <text evidence="4">The sequence shown here is derived from an EMBL/GenBank/DDBJ whole genome shotgun (WGS) entry which is preliminary data.</text>
</comment>
<dbReference type="EMBL" id="JAAIUW010000008">
    <property type="protein sequence ID" value="KAF7821968.1"/>
    <property type="molecule type" value="Genomic_DNA"/>
</dbReference>
<organism evidence="4 5">
    <name type="scientific">Senna tora</name>
    <dbReference type="NCBI Taxonomy" id="362788"/>
    <lineage>
        <taxon>Eukaryota</taxon>
        <taxon>Viridiplantae</taxon>
        <taxon>Streptophyta</taxon>
        <taxon>Embryophyta</taxon>
        <taxon>Tracheophyta</taxon>
        <taxon>Spermatophyta</taxon>
        <taxon>Magnoliopsida</taxon>
        <taxon>eudicotyledons</taxon>
        <taxon>Gunneridae</taxon>
        <taxon>Pentapetalae</taxon>
        <taxon>rosids</taxon>
        <taxon>fabids</taxon>
        <taxon>Fabales</taxon>
        <taxon>Fabaceae</taxon>
        <taxon>Caesalpinioideae</taxon>
        <taxon>Cassia clade</taxon>
        <taxon>Senna</taxon>
    </lineage>
</organism>
<evidence type="ECO:0000256" key="1">
    <source>
        <dbReference type="SAM" id="MobiDB-lite"/>
    </source>
</evidence>
<evidence type="ECO:0000259" key="2">
    <source>
        <dbReference type="Pfam" id="PF14244"/>
    </source>
</evidence>
<dbReference type="PANTHER" id="PTHR37610">
    <property type="entry name" value="CCHC-TYPE DOMAIN-CONTAINING PROTEIN"/>
    <property type="match status" value="1"/>
</dbReference>